<evidence type="ECO:0000313" key="10">
    <source>
        <dbReference type="Proteomes" id="UP000789572"/>
    </source>
</evidence>
<comment type="function">
    <text evidence="6">Highly specific D-xylulose kinase which participates in the catabolism of xylose. Xylose is a major component of hemicelluloses such as xylan. Most fungi utilize D-xylose via three enzymatic reactions, xylose reductase (XR), xylitol dehydrogenase (XDH), and xylulokinase, to form xylulose 5-phosphate, which enters pentose phosphate pathway.</text>
</comment>
<keyword evidence="6" id="KW-0547">Nucleotide-binding</keyword>
<keyword evidence="4 6" id="KW-0418">Kinase</keyword>
<protein>
    <recommendedName>
        <fullName evidence="6">Xylulose kinase</fullName>
        <ecNumber evidence="6">2.7.1.17</ecNumber>
    </recommendedName>
</protein>
<dbReference type="PANTHER" id="PTHR10196">
    <property type="entry name" value="SUGAR KINASE"/>
    <property type="match status" value="1"/>
</dbReference>
<dbReference type="FunFam" id="3.30.420.40:FF:000118">
    <property type="entry name" value="Xylulose kinase 2"/>
    <property type="match status" value="1"/>
</dbReference>
<dbReference type="InterPro" id="IPR000577">
    <property type="entry name" value="Carb_kinase_FGGY"/>
</dbReference>
<dbReference type="PANTHER" id="PTHR10196:SF57">
    <property type="entry name" value="XYLULOSE KINASE"/>
    <property type="match status" value="1"/>
</dbReference>
<evidence type="ECO:0000259" key="7">
    <source>
        <dbReference type="Pfam" id="PF00370"/>
    </source>
</evidence>
<dbReference type="GO" id="GO:0004856">
    <property type="term" value="F:D-xylulokinase activity"/>
    <property type="evidence" value="ECO:0007669"/>
    <property type="project" value="UniProtKB-UniRule"/>
</dbReference>
<organism evidence="9 10">
    <name type="scientific">Paraglomus occultum</name>
    <dbReference type="NCBI Taxonomy" id="144539"/>
    <lineage>
        <taxon>Eukaryota</taxon>
        <taxon>Fungi</taxon>
        <taxon>Fungi incertae sedis</taxon>
        <taxon>Mucoromycota</taxon>
        <taxon>Glomeromycotina</taxon>
        <taxon>Glomeromycetes</taxon>
        <taxon>Paraglomerales</taxon>
        <taxon>Paraglomeraceae</taxon>
        <taxon>Paraglomus</taxon>
    </lineage>
</organism>
<dbReference type="GO" id="GO:0005997">
    <property type="term" value="P:xylulose metabolic process"/>
    <property type="evidence" value="ECO:0007669"/>
    <property type="project" value="TreeGrafter"/>
</dbReference>
<dbReference type="GO" id="GO:0005829">
    <property type="term" value="C:cytosol"/>
    <property type="evidence" value="ECO:0007669"/>
    <property type="project" value="TreeGrafter"/>
</dbReference>
<dbReference type="Proteomes" id="UP000789572">
    <property type="component" value="Unassembled WGS sequence"/>
</dbReference>
<reference evidence="9" key="1">
    <citation type="submission" date="2021-06" db="EMBL/GenBank/DDBJ databases">
        <authorList>
            <person name="Kallberg Y."/>
            <person name="Tangrot J."/>
            <person name="Rosling A."/>
        </authorList>
    </citation>
    <scope>NUCLEOTIDE SEQUENCE</scope>
    <source>
        <strain evidence="9">IA702</strain>
    </source>
</reference>
<dbReference type="OrthoDB" id="1728974at2759"/>
<feature type="domain" description="Carbohydrate kinase FGGY C-terminal" evidence="8">
    <location>
        <begin position="292"/>
        <end position="478"/>
    </location>
</feature>
<dbReference type="InterPro" id="IPR018484">
    <property type="entry name" value="FGGY_N"/>
</dbReference>
<keyword evidence="2 6" id="KW-0859">Xylose metabolism</keyword>
<dbReference type="Gene3D" id="3.30.420.40">
    <property type="match status" value="2"/>
</dbReference>
<evidence type="ECO:0000256" key="4">
    <source>
        <dbReference type="ARBA" id="ARBA00022777"/>
    </source>
</evidence>
<dbReference type="Pfam" id="PF00370">
    <property type="entry name" value="FGGY_N"/>
    <property type="match status" value="1"/>
</dbReference>
<dbReference type="GO" id="GO:0042732">
    <property type="term" value="P:D-xylose metabolic process"/>
    <property type="evidence" value="ECO:0007669"/>
    <property type="project" value="UniProtKB-UniRule"/>
</dbReference>
<dbReference type="EC" id="2.7.1.17" evidence="6"/>
<evidence type="ECO:0000256" key="1">
    <source>
        <dbReference type="ARBA" id="ARBA00009156"/>
    </source>
</evidence>
<evidence type="ECO:0000259" key="8">
    <source>
        <dbReference type="Pfam" id="PF02782"/>
    </source>
</evidence>
<proteinExistence type="inferred from homology"/>
<dbReference type="AlphaFoldDB" id="A0A9N8VZS4"/>
<evidence type="ECO:0000256" key="5">
    <source>
        <dbReference type="ARBA" id="ARBA00048885"/>
    </source>
</evidence>
<keyword evidence="6" id="KW-0119">Carbohydrate metabolism</keyword>
<dbReference type="Pfam" id="PF02782">
    <property type="entry name" value="FGGY_C"/>
    <property type="match status" value="1"/>
</dbReference>
<keyword evidence="10" id="KW-1185">Reference proteome</keyword>
<dbReference type="SUPFAM" id="SSF53067">
    <property type="entry name" value="Actin-like ATPase domain"/>
    <property type="match status" value="2"/>
</dbReference>
<dbReference type="InterPro" id="IPR042024">
    <property type="entry name" value="D-XK_euk"/>
</dbReference>
<comment type="catalytic activity">
    <reaction evidence="5 6">
        <text>D-xylulose + ATP = D-xylulose 5-phosphate + ADP + H(+)</text>
        <dbReference type="Rhea" id="RHEA:10964"/>
        <dbReference type="ChEBI" id="CHEBI:15378"/>
        <dbReference type="ChEBI" id="CHEBI:17140"/>
        <dbReference type="ChEBI" id="CHEBI:30616"/>
        <dbReference type="ChEBI" id="CHEBI:57737"/>
        <dbReference type="ChEBI" id="CHEBI:456216"/>
        <dbReference type="EC" id="2.7.1.17"/>
    </reaction>
</comment>
<comment type="similarity">
    <text evidence="1 6">Belongs to the FGGY kinase family.</text>
</comment>
<dbReference type="PIRSF" id="PIRSF000538">
    <property type="entry name" value="GlpK"/>
    <property type="match status" value="1"/>
</dbReference>
<dbReference type="InterPro" id="IPR018485">
    <property type="entry name" value="FGGY_C"/>
</dbReference>
<sequence length="532" mass="59379">MSDNLYVGFDLSTQQLKLTAINDAADVVCEETVRFSKELPQYGTFNGVITNGRIVTSPTLMWVESIDLLLSKLSAKEFPFHSIRVISGAAQQHGSVFWKRSASQLLRHLNSQETLKSQLRDAFALEQSPTWQDSSTSEYCQKLEEIIGGAQELANITGSRAYERFTGNQIAKIHQNDLPTYNNTERISVVSSFLASLFLGDYAPIDASDASGMNLFDIHNKTWDERLLVACGGETLREKLGNVEVNGLSVIGNVCKYFVEKYGFNPDCKILPFMGDNPSTLLSRKLCPSDVLISLGTSDTLLLVTTYPTPTTESHTLCHPISNQYISMLCYKNGSLTREYIRDTYTPTTSWDSYNTILRTVVSKPDENKFGFYFHVQEIIPFAYGIYRFDSGEPVDEFRDPNYNIRAILESQFLSMKARSGRLLHGQKIERLLAVGGASANDSILQVLADVFGVKVYRPRDGNAVNSASFGAAMKARMMAYGEGGSEKSEYELVASPNKENSKVYDRMLSTFVNLEERVVMTQGRVLTNSEL</sequence>
<keyword evidence="6" id="KW-0067">ATP-binding</keyword>
<evidence type="ECO:0000313" key="9">
    <source>
        <dbReference type="EMBL" id="CAG8466838.1"/>
    </source>
</evidence>
<dbReference type="InterPro" id="IPR043129">
    <property type="entry name" value="ATPase_NBD"/>
</dbReference>
<name>A0A9N8VZS4_9GLOM</name>
<gene>
    <name evidence="9" type="ORF">POCULU_LOCUS839</name>
</gene>
<dbReference type="EMBL" id="CAJVPJ010000050">
    <property type="protein sequence ID" value="CAG8466838.1"/>
    <property type="molecule type" value="Genomic_DNA"/>
</dbReference>
<evidence type="ECO:0000256" key="2">
    <source>
        <dbReference type="ARBA" id="ARBA00022629"/>
    </source>
</evidence>
<dbReference type="GO" id="GO:0005524">
    <property type="term" value="F:ATP binding"/>
    <property type="evidence" value="ECO:0007669"/>
    <property type="project" value="UniProtKB-UniRule"/>
</dbReference>
<accession>A0A9N8VZS4</accession>
<keyword evidence="3 6" id="KW-0808">Transferase</keyword>
<dbReference type="CDD" id="cd07776">
    <property type="entry name" value="ASKHA_NBD_FGGY_SpXK-like"/>
    <property type="match status" value="1"/>
</dbReference>
<comment type="caution">
    <text evidence="9">The sequence shown here is derived from an EMBL/GenBank/DDBJ whole genome shotgun (WGS) entry which is preliminary data.</text>
</comment>
<feature type="domain" description="Carbohydrate kinase FGGY N-terminal" evidence="7">
    <location>
        <begin position="5"/>
        <end position="282"/>
    </location>
</feature>
<evidence type="ECO:0000256" key="3">
    <source>
        <dbReference type="ARBA" id="ARBA00022679"/>
    </source>
</evidence>
<evidence type="ECO:0000256" key="6">
    <source>
        <dbReference type="RuleBase" id="RU367058"/>
    </source>
</evidence>